<evidence type="ECO:0000313" key="1">
    <source>
        <dbReference type="EMBL" id="SBS73208.1"/>
    </source>
</evidence>
<reference evidence="1" key="1">
    <citation type="submission" date="2016-03" db="EMBL/GenBank/DDBJ databases">
        <authorList>
            <person name="Ploux O."/>
        </authorList>
    </citation>
    <scope>NUCLEOTIDE SEQUENCE</scope>
    <source>
        <strain evidence="1">UC1</strain>
    </source>
</reference>
<protein>
    <submittedName>
        <fullName evidence="1">Uncharacterized protein</fullName>
    </submittedName>
</protein>
<name>A0A1Y5PBD8_9MICO</name>
<gene>
    <name evidence="1" type="ORF">MIPYR_40041</name>
</gene>
<accession>A0A1Y5PBD8</accession>
<sequence length="218" mass="21858">MLNRMKDIPLVLNQIRFYVDGVRPVRIHAAVPAALLCVLLTSGCAAQASTDDADTIAPGEVVTAEPDDGADAAGSVDENTACEIAAASPALAELGGVGTPADTQFIVALSFCQVELTVPGVADLSVSVEIVTAADVALIAGSDPSAVPGSFVALPDLGENGHFLSAIPGITPADEPTSGALTSARGDLGITLAWAGAAGAVPFATFEQIARELLEALP</sequence>
<organism evidence="1">
    <name type="scientific">uncultured Microbacterium sp</name>
    <dbReference type="NCBI Taxonomy" id="191216"/>
    <lineage>
        <taxon>Bacteria</taxon>
        <taxon>Bacillati</taxon>
        <taxon>Actinomycetota</taxon>
        <taxon>Actinomycetes</taxon>
        <taxon>Micrococcales</taxon>
        <taxon>Microbacteriaceae</taxon>
        <taxon>Microbacterium</taxon>
        <taxon>environmental samples</taxon>
    </lineage>
</organism>
<proteinExistence type="predicted"/>
<dbReference type="AlphaFoldDB" id="A0A1Y5PBD8"/>
<dbReference type="EMBL" id="FLQR01000008">
    <property type="protein sequence ID" value="SBS73208.1"/>
    <property type="molecule type" value="Genomic_DNA"/>
</dbReference>